<proteinExistence type="predicted"/>
<dbReference type="InterPro" id="IPR058813">
    <property type="entry name" value="DNA-SBD_ScoMcrA"/>
</dbReference>
<accession>A0ABQ3LM96</accession>
<evidence type="ECO:0000313" key="2">
    <source>
        <dbReference type="EMBL" id="GHH20610.1"/>
    </source>
</evidence>
<gene>
    <name evidence="2" type="ORF">GCM10017790_40680</name>
</gene>
<comment type="caution">
    <text evidence="2">The sequence shown here is derived from an EMBL/GenBank/DDBJ whole genome shotgun (WGS) entry which is preliminary data.</text>
</comment>
<name>A0ABQ3LM96_9PSEU</name>
<dbReference type="Proteomes" id="UP000635387">
    <property type="component" value="Unassembled WGS sequence"/>
</dbReference>
<organism evidence="2 3">
    <name type="scientific">Amycolatopsis oliviviridis</name>
    <dbReference type="NCBI Taxonomy" id="1471590"/>
    <lineage>
        <taxon>Bacteria</taxon>
        <taxon>Bacillati</taxon>
        <taxon>Actinomycetota</taxon>
        <taxon>Actinomycetes</taxon>
        <taxon>Pseudonocardiales</taxon>
        <taxon>Pseudonocardiaceae</taxon>
        <taxon>Amycolatopsis</taxon>
    </lineage>
</organism>
<feature type="domain" description="ScoMcrA-like DNA sulfur-binding" evidence="1">
    <location>
        <begin position="6"/>
        <end position="151"/>
    </location>
</feature>
<dbReference type="EMBL" id="BNAY01000004">
    <property type="protein sequence ID" value="GHH20610.1"/>
    <property type="molecule type" value="Genomic_DNA"/>
</dbReference>
<keyword evidence="3" id="KW-1185">Reference proteome</keyword>
<reference evidence="3" key="1">
    <citation type="journal article" date="2019" name="Int. J. Syst. Evol. Microbiol.">
        <title>The Global Catalogue of Microorganisms (GCM) 10K type strain sequencing project: providing services to taxonomists for standard genome sequencing and annotation.</title>
        <authorList>
            <consortium name="The Broad Institute Genomics Platform"/>
            <consortium name="The Broad Institute Genome Sequencing Center for Infectious Disease"/>
            <person name="Wu L."/>
            <person name="Ma J."/>
        </authorList>
    </citation>
    <scope>NUCLEOTIDE SEQUENCE [LARGE SCALE GENOMIC DNA]</scope>
    <source>
        <strain evidence="3">CGMCC 4.7683</strain>
    </source>
</reference>
<evidence type="ECO:0000313" key="3">
    <source>
        <dbReference type="Proteomes" id="UP000635387"/>
    </source>
</evidence>
<evidence type="ECO:0000259" key="1">
    <source>
        <dbReference type="Pfam" id="PF26340"/>
    </source>
</evidence>
<sequence length="339" mass="38814">MVVDENGLHEQLRRLQTDKVGSQHALHKPLLLLWLFGRYLDERSAATTFEAAEDPLEQLIDRFSPRRVPAAQAFWQLERTLWTPTQEDGTPIDDNIPRSAKWLRDNGARGGLRPEVVDVLDEPRGVFLAADVLYEYFDSSVVSALRSEVRLVPPVFLRSTALKREAPSTTTTKLPQPSRTKRREVPIEFERAVRSAVFKWLEDLTAQNGGPIPFAQMANFIFDGTRIPVLNPQSGIHKPAKLDSALSIKTVYRRPTEERPYEDELDESGRILRYKYRGKDPLHSDNVALRNAMERKLPLFWLKGVDPNANYEAHFPLWLTAERPEQHLFEVSFQGPPKS</sequence>
<protein>
    <recommendedName>
        <fullName evidence="1">ScoMcrA-like DNA sulfur-binding domain-containing protein</fullName>
    </recommendedName>
</protein>
<dbReference type="Pfam" id="PF26340">
    <property type="entry name" value="DNA-SBD_ScoMcrA"/>
    <property type="match status" value="1"/>
</dbReference>